<evidence type="ECO:0000313" key="3">
    <source>
        <dbReference type="Proteomes" id="UP000323011"/>
    </source>
</evidence>
<feature type="compositionally biased region" description="Gly residues" evidence="1">
    <location>
        <begin position="535"/>
        <end position="551"/>
    </location>
</feature>
<feature type="region of interest" description="Disordered" evidence="1">
    <location>
        <begin position="408"/>
        <end position="432"/>
    </location>
</feature>
<feature type="compositionally biased region" description="Low complexity" evidence="1">
    <location>
        <begin position="413"/>
        <end position="431"/>
    </location>
</feature>
<dbReference type="Gene3D" id="2.130.10.10">
    <property type="entry name" value="YVTN repeat-like/Quinoprotein amine dehydrogenase"/>
    <property type="match status" value="1"/>
</dbReference>
<proteinExistence type="predicted"/>
<feature type="region of interest" description="Disordered" evidence="1">
    <location>
        <begin position="516"/>
        <end position="574"/>
    </location>
</feature>
<dbReference type="SUPFAM" id="SSF81383">
    <property type="entry name" value="F-box domain"/>
    <property type="match status" value="1"/>
</dbReference>
<dbReference type="InterPro" id="IPR001680">
    <property type="entry name" value="WD40_rpt"/>
</dbReference>
<dbReference type="InterPro" id="IPR015943">
    <property type="entry name" value="WD40/YVTN_repeat-like_dom_sf"/>
</dbReference>
<gene>
    <name evidence="2" type="ORF">FNF29_00031</name>
</gene>
<organism evidence="2 3">
    <name type="scientific">Cafeteria roenbergensis</name>
    <name type="common">Marine flagellate</name>
    <dbReference type="NCBI Taxonomy" id="33653"/>
    <lineage>
        <taxon>Eukaryota</taxon>
        <taxon>Sar</taxon>
        <taxon>Stramenopiles</taxon>
        <taxon>Bigyra</taxon>
        <taxon>Opalozoa</taxon>
        <taxon>Bicosoecida</taxon>
        <taxon>Cafeteriaceae</taxon>
        <taxon>Cafeteria</taxon>
    </lineage>
</organism>
<dbReference type="SMART" id="SM00320">
    <property type="entry name" value="WD40"/>
    <property type="match status" value="3"/>
</dbReference>
<dbReference type="EMBL" id="VLTN01000001">
    <property type="protein sequence ID" value="KAA0157455.1"/>
    <property type="molecule type" value="Genomic_DNA"/>
</dbReference>
<protein>
    <recommendedName>
        <fullName evidence="4">F-box domain-containing protein</fullName>
    </recommendedName>
</protein>
<keyword evidence="3" id="KW-1185">Reference proteome</keyword>
<evidence type="ECO:0000313" key="2">
    <source>
        <dbReference type="EMBL" id="KAA0157455.1"/>
    </source>
</evidence>
<dbReference type="AlphaFoldDB" id="A0A5A8CWV7"/>
<feature type="compositionally biased region" description="Low complexity" evidence="1">
    <location>
        <begin position="561"/>
        <end position="574"/>
    </location>
</feature>
<dbReference type="Proteomes" id="UP000323011">
    <property type="component" value="Unassembled WGS sequence"/>
</dbReference>
<comment type="caution">
    <text evidence="2">The sequence shown here is derived from an EMBL/GenBank/DDBJ whole genome shotgun (WGS) entry which is preliminary data.</text>
</comment>
<evidence type="ECO:0008006" key="4">
    <source>
        <dbReference type="Google" id="ProtNLM"/>
    </source>
</evidence>
<reference evidence="2 3" key="1">
    <citation type="submission" date="2019-07" db="EMBL/GenBank/DDBJ databases">
        <title>Genomes of Cafeteria roenbergensis.</title>
        <authorList>
            <person name="Fischer M.G."/>
            <person name="Hackl T."/>
            <person name="Roman M."/>
        </authorList>
    </citation>
    <scope>NUCLEOTIDE SEQUENCE [LARGE SCALE GENOMIC DNA]</scope>
    <source>
        <strain evidence="2 3">BVI</strain>
    </source>
</reference>
<dbReference type="SUPFAM" id="SSF50978">
    <property type="entry name" value="WD40 repeat-like"/>
    <property type="match status" value="1"/>
</dbReference>
<dbReference type="InterPro" id="IPR036047">
    <property type="entry name" value="F-box-like_dom_sf"/>
</dbReference>
<evidence type="ECO:0000256" key="1">
    <source>
        <dbReference type="SAM" id="MobiDB-lite"/>
    </source>
</evidence>
<accession>A0A5A8CWV7</accession>
<sequence>MADAGRAGPSLMRLPDRPLSIAMQYCTPKERTALGATCRELHAIESHDDMWESTARKAFPDLGSYLTSARASAPSGSRWGSWKGVFGHFSAVETRWRRLSPGKDLAHASWPVSVGHPLFGCSLFSPARPDVAASSFLSRDCYIVAGADATLALVNSAQEALPLPLPGATEQADGILGFGYDPRSRLAVTGSFGGKVQFMRINVEAVDTLATQRAGALRDLLQEQGLRTSDCLEKSDLVRRVVSSNALPLAWQCGRGSERHAGTAVGVSVEGSLVATAANDGFVKLWHVPADAGWTNTAEPSAGRRLLRRTVTDIDPMRSTSLSDAPCDSLCMRTEGGHATVGGRGSRGAIAVGNKAGRAAVFDLETNTRIFDATVTHFDPTVGMPAWVWCVSLGGTLHKYGDAMADGPPRLVPDSPSPGATSGAPAAGFSSQGHAGSTQGVLYAAGTDGMLTAWDLRASADQGPVAAFHTSSADGVSAPIAGLDVREAAGTLVAGLFSGSLLVCDLRAGRIRPVEPAHAHSRQPGTPGSSSSSSSGGGGGGGGGRYGGGGAQQAPSPHDWAQGQPASPASSSAAAAAAAAAASSPLPQATAPPPTASGTLSVGMGLRAKFSSETERFTRVAIGPASFAGACFDGKCYVWDMGGP</sequence>
<name>A0A5A8CWV7_CAFRO</name>
<dbReference type="InterPro" id="IPR036322">
    <property type="entry name" value="WD40_repeat_dom_sf"/>
</dbReference>